<dbReference type="AlphaFoldDB" id="A0AAP2D6F1"/>
<evidence type="ECO:0000256" key="8">
    <source>
        <dbReference type="ARBA" id="ARBA00023133"/>
    </source>
</evidence>
<dbReference type="Pfam" id="PF02628">
    <property type="entry name" value="COX15-CtaA"/>
    <property type="match status" value="2"/>
</dbReference>
<dbReference type="GO" id="GO:0016020">
    <property type="term" value="C:membrane"/>
    <property type="evidence" value="ECO:0007669"/>
    <property type="project" value="UniProtKB-SubCell"/>
</dbReference>
<dbReference type="GO" id="GO:0006784">
    <property type="term" value="P:heme A biosynthetic process"/>
    <property type="evidence" value="ECO:0007669"/>
    <property type="project" value="InterPro"/>
</dbReference>
<evidence type="ECO:0000313" key="13">
    <source>
        <dbReference type="EMBL" id="MBT1686233.1"/>
    </source>
</evidence>
<organism evidence="13 14">
    <name type="scientific">Dawidia soli</name>
    <dbReference type="NCBI Taxonomy" id="2782352"/>
    <lineage>
        <taxon>Bacteria</taxon>
        <taxon>Pseudomonadati</taxon>
        <taxon>Bacteroidota</taxon>
        <taxon>Cytophagia</taxon>
        <taxon>Cytophagales</taxon>
        <taxon>Chryseotaleaceae</taxon>
        <taxon>Dawidia</taxon>
    </lineage>
</organism>
<evidence type="ECO:0000256" key="11">
    <source>
        <dbReference type="ARBA" id="ARBA00023444"/>
    </source>
</evidence>
<dbReference type="GO" id="GO:0016491">
    <property type="term" value="F:oxidoreductase activity"/>
    <property type="evidence" value="ECO:0007669"/>
    <property type="project" value="UniProtKB-KW"/>
</dbReference>
<dbReference type="InterPro" id="IPR003780">
    <property type="entry name" value="COX15/CtaA_fam"/>
</dbReference>
<keyword evidence="14" id="KW-1185">Reference proteome</keyword>
<evidence type="ECO:0000256" key="12">
    <source>
        <dbReference type="SAM" id="Phobius"/>
    </source>
</evidence>
<proteinExistence type="predicted"/>
<dbReference type="EMBL" id="JAHESC010000007">
    <property type="protein sequence ID" value="MBT1686233.1"/>
    <property type="molecule type" value="Genomic_DNA"/>
</dbReference>
<evidence type="ECO:0000256" key="3">
    <source>
        <dbReference type="ARBA" id="ARBA00022692"/>
    </source>
</evidence>
<feature type="transmembrane region" description="Helical" evidence="12">
    <location>
        <begin position="239"/>
        <end position="264"/>
    </location>
</feature>
<dbReference type="InterPro" id="IPR050450">
    <property type="entry name" value="COX15/CtaA_HemeA_synthase"/>
</dbReference>
<comment type="subcellular location">
    <subcellularLocation>
        <location evidence="1">Membrane</location>
        <topology evidence="1">Multi-pass membrane protein</topology>
    </subcellularLocation>
</comment>
<keyword evidence="2" id="KW-1003">Cell membrane</keyword>
<keyword evidence="9 12" id="KW-0472">Membrane</keyword>
<evidence type="ECO:0000256" key="10">
    <source>
        <dbReference type="ARBA" id="ARBA00023157"/>
    </source>
</evidence>
<keyword evidence="7" id="KW-0408">Iron</keyword>
<protein>
    <submittedName>
        <fullName evidence="13">COX15/CtaA family protein</fullName>
    </submittedName>
</protein>
<gene>
    <name evidence="13" type="ORF">KK078_06680</name>
</gene>
<accession>A0AAP2D6F1</accession>
<feature type="transmembrane region" description="Helical" evidence="12">
    <location>
        <begin position="109"/>
        <end position="130"/>
    </location>
</feature>
<evidence type="ECO:0000313" key="14">
    <source>
        <dbReference type="Proteomes" id="UP001319180"/>
    </source>
</evidence>
<feature type="transmembrane region" description="Helical" evidence="12">
    <location>
        <begin position="276"/>
        <end position="300"/>
    </location>
</feature>
<dbReference type="PANTHER" id="PTHR35457">
    <property type="entry name" value="HEME A SYNTHASE"/>
    <property type="match status" value="1"/>
</dbReference>
<keyword evidence="5 12" id="KW-1133">Transmembrane helix</keyword>
<evidence type="ECO:0000256" key="4">
    <source>
        <dbReference type="ARBA" id="ARBA00022723"/>
    </source>
</evidence>
<feature type="transmembrane region" description="Helical" evidence="12">
    <location>
        <begin position="306"/>
        <end position="324"/>
    </location>
</feature>
<comment type="caution">
    <text evidence="13">The sequence shown here is derived from an EMBL/GenBank/DDBJ whole genome shotgun (WGS) entry which is preliminary data.</text>
</comment>
<dbReference type="RefSeq" id="WP_254089474.1">
    <property type="nucleotide sequence ID" value="NZ_JAHESC010000007.1"/>
</dbReference>
<feature type="transmembrane region" description="Helical" evidence="12">
    <location>
        <begin position="168"/>
        <end position="189"/>
    </location>
</feature>
<evidence type="ECO:0000256" key="6">
    <source>
        <dbReference type="ARBA" id="ARBA00023002"/>
    </source>
</evidence>
<evidence type="ECO:0000256" key="2">
    <source>
        <dbReference type="ARBA" id="ARBA00022475"/>
    </source>
</evidence>
<feature type="transmembrane region" description="Helical" evidence="12">
    <location>
        <begin position="142"/>
        <end position="162"/>
    </location>
</feature>
<evidence type="ECO:0000256" key="7">
    <source>
        <dbReference type="ARBA" id="ARBA00023004"/>
    </source>
</evidence>
<dbReference type="Proteomes" id="UP001319180">
    <property type="component" value="Unassembled WGS sequence"/>
</dbReference>
<feature type="transmembrane region" description="Helical" evidence="12">
    <location>
        <begin position="201"/>
        <end position="219"/>
    </location>
</feature>
<keyword evidence="6" id="KW-0560">Oxidoreductase</keyword>
<keyword evidence="3 12" id="KW-0812">Transmembrane</keyword>
<evidence type="ECO:0000256" key="5">
    <source>
        <dbReference type="ARBA" id="ARBA00022989"/>
    </source>
</evidence>
<dbReference type="GO" id="GO:0046872">
    <property type="term" value="F:metal ion binding"/>
    <property type="evidence" value="ECO:0007669"/>
    <property type="project" value="UniProtKB-KW"/>
</dbReference>
<sequence>MRSFRRLTISTLIAVYVLILVGGVVRSTGSGMGCPDWPKCFGQWVPPTSVEALPENYKDIYAAHRDKKNQRFARYLRLVGMHETADKILNDPAVLREGDFNPTKTLIEYLNRLTGVVIGFLIFAVFISSIRFRRTEPRITTVSLLSFLLVCFQGWIGSFVVSTNLTPWTITVHMFLALLLVALLFYLVHRSSYATMIESSTGFWWLLACMAVLLVQVLLGTQVREAIDEVAAYAVREQWIANLGDAFILHRSFSWIVLLLHVGLILKLRKTEGAKAFLLTLIVLILGTILTGVSMAWFAVPPYLQPVHLLLASLTFGLQFMLLLKLNRKEKPVAALS</sequence>
<evidence type="ECO:0000256" key="1">
    <source>
        <dbReference type="ARBA" id="ARBA00004141"/>
    </source>
</evidence>
<feature type="transmembrane region" description="Helical" evidence="12">
    <location>
        <begin position="7"/>
        <end position="25"/>
    </location>
</feature>
<dbReference type="PANTHER" id="PTHR35457:SF1">
    <property type="entry name" value="HEME A SYNTHASE"/>
    <property type="match status" value="1"/>
</dbReference>
<keyword evidence="10" id="KW-1015">Disulfide bond</keyword>
<keyword evidence="8" id="KW-0350">Heme biosynthesis</keyword>
<keyword evidence="4" id="KW-0479">Metal-binding</keyword>
<name>A0AAP2D6F1_9BACT</name>
<evidence type="ECO:0000256" key="9">
    <source>
        <dbReference type="ARBA" id="ARBA00023136"/>
    </source>
</evidence>
<comment type="pathway">
    <text evidence="11">Porphyrin-containing compound metabolism.</text>
</comment>
<reference evidence="13 14" key="1">
    <citation type="submission" date="2021-05" db="EMBL/GenBank/DDBJ databases">
        <title>A Polyphasic approach of four new species of the genus Ohtaekwangia: Ohtaekwangia histidinii sp. nov., Ohtaekwangia cretensis sp. nov., Ohtaekwangia indiensis sp. nov., Ohtaekwangia reichenbachii sp. nov. from diverse environment.</title>
        <authorList>
            <person name="Octaviana S."/>
        </authorList>
    </citation>
    <scope>NUCLEOTIDE SEQUENCE [LARGE SCALE GENOMIC DNA]</scope>
    <source>
        <strain evidence="13 14">PWU37</strain>
    </source>
</reference>